<comment type="caution">
    <text evidence="1">The sequence shown here is derived from an EMBL/GenBank/DDBJ whole genome shotgun (WGS) entry which is preliminary data.</text>
</comment>
<dbReference type="EMBL" id="QBKI01000002">
    <property type="protein sequence ID" value="PTX21243.1"/>
    <property type="molecule type" value="Genomic_DNA"/>
</dbReference>
<evidence type="ECO:0000313" key="2">
    <source>
        <dbReference type="Proteomes" id="UP000244225"/>
    </source>
</evidence>
<evidence type="ECO:0008006" key="3">
    <source>
        <dbReference type="Google" id="ProtNLM"/>
    </source>
</evidence>
<sequence>MTREALLEALSSTLSKTNVLQLAALAGEAKLPVSDLLDISFLKEAPTIAFRAAWVLEHAALSYPHCFLPYFPGFIGRLAEQQNPSCQRCFTKILMHLTSPKAPAVCREALASIADHEGIVEVIFDWLIHPETPVAVRVNCLDILLNFSPTFPWIKEELQAQTEFYLQDGSPAMLARGKKILRQVSKV</sequence>
<keyword evidence="2" id="KW-1185">Reference proteome</keyword>
<dbReference type="OrthoDB" id="667893at2"/>
<proteinExistence type="predicted"/>
<gene>
    <name evidence="1" type="ORF">C8N40_102217</name>
</gene>
<organism evidence="1 2">
    <name type="scientific">Pontibacter mucosus</name>
    <dbReference type="NCBI Taxonomy" id="1649266"/>
    <lineage>
        <taxon>Bacteria</taxon>
        <taxon>Pseudomonadati</taxon>
        <taxon>Bacteroidota</taxon>
        <taxon>Cytophagia</taxon>
        <taxon>Cytophagales</taxon>
        <taxon>Hymenobacteraceae</taxon>
        <taxon>Pontibacter</taxon>
    </lineage>
</organism>
<reference evidence="1 2" key="1">
    <citation type="submission" date="2018-04" db="EMBL/GenBank/DDBJ databases">
        <title>Genomic Encyclopedia of Archaeal and Bacterial Type Strains, Phase II (KMG-II): from individual species to whole genera.</title>
        <authorList>
            <person name="Goeker M."/>
        </authorList>
    </citation>
    <scope>NUCLEOTIDE SEQUENCE [LARGE SCALE GENOMIC DNA]</scope>
    <source>
        <strain evidence="1 2">DSM 100162</strain>
    </source>
</reference>
<dbReference type="SUPFAM" id="SSF48371">
    <property type="entry name" value="ARM repeat"/>
    <property type="match status" value="1"/>
</dbReference>
<dbReference type="RefSeq" id="WP_108210638.1">
    <property type="nucleotide sequence ID" value="NZ_QBKI01000002.1"/>
</dbReference>
<name>A0A2T5YPJ8_9BACT</name>
<dbReference type="Proteomes" id="UP000244225">
    <property type="component" value="Unassembled WGS sequence"/>
</dbReference>
<dbReference type="InterPro" id="IPR016024">
    <property type="entry name" value="ARM-type_fold"/>
</dbReference>
<dbReference type="AlphaFoldDB" id="A0A2T5YPJ8"/>
<protein>
    <recommendedName>
        <fullName evidence="3">HEAT repeat protein</fullName>
    </recommendedName>
</protein>
<evidence type="ECO:0000313" key="1">
    <source>
        <dbReference type="EMBL" id="PTX21243.1"/>
    </source>
</evidence>
<accession>A0A2T5YPJ8</accession>